<dbReference type="AlphaFoldDB" id="A0A1L5F2X3"/>
<protein>
    <recommendedName>
        <fullName evidence="3">XkdN-related protein</fullName>
    </recommendedName>
</protein>
<dbReference type="Gene3D" id="3.30.2220.30">
    <property type="match status" value="1"/>
</dbReference>
<evidence type="ECO:0000313" key="2">
    <source>
        <dbReference type="Proteomes" id="UP000184604"/>
    </source>
</evidence>
<organism evidence="1 2">
    <name type="scientific">Clostridium kluyveri</name>
    <dbReference type="NCBI Taxonomy" id="1534"/>
    <lineage>
        <taxon>Bacteria</taxon>
        <taxon>Bacillati</taxon>
        <taxon>Bacillota</taxon>
        <taxon>Clostridia</taxon>
        <taxon>Eubacteriales</taxon>
        <taxon>Clostridiaceae</taxon>
        <taxon>Clostridium</taxon>
    </lineage>
</organism>
<reference evidence="1 2" key="1">
    <citation type="submission" date="2016-12" db="EMBL/GenBank/DDBJ databases">
        <title>Complete genome sequence of Clostridium kluyveri JZZ isolated from the pit mud of a Chinese flavor liquor-making factory.</title>
        <authorList>
            <person name="Wang Y."/>
        </authorList>
    </citation>
    <scope>NUCLEOTIDE SEQUENCE [LARGE SCALE GENOMIC DNA]</scope>
    <source>
        <strain evidence="1 2">JZZ</strain>
    </source>
</reference>
<evidence type="ECO:0000313" key="1">
    <source>
        <dbReference type="EMBL" id="APM37368.1"/>
    </source>
</evidence>
<dbReference type="InterPro" id="IPR038559">
    <property type="entry name" value="XkdN-like_sf"/>
</dbReference>
<name>A0A1L5F2X3_CLOKL</name>
<evidence type="ECO:0008006" key="3">
    <source>
        <dbReference type="Google" id="ProtNLM"/>
    </source>
</evidence>
<dbReference type="RefSeq" id="WP_073537088.1">
    <property type="nucleotide sequence ID" value="NZ_CP018335.1"/>
</dbReference>
<dbReference type="OrthoDB" id="1683304at2"/>
<proteinExistence type="predicted"/>
<dbReference type="EMBL" id="CP018335">
    <property type="protein sequence ID" value="APM37368.1"/>
    <property type="molecule type" value="Genomic_DNA"/>
</dbReference>
<dbReference type="Pfam" id="PF08890">
    <property type="entry name" value="Phage_TAC_5"/>
    <property type="match status" value="1"/>
</dbReference>
<dbReference type="Proteomes" id="UP000184604">
    <property type="component" value="Chromosome"/>
</dbReference>
<dbReference type="InterPro" id="IPR014986">
    <property type="entry name" value="XkdN-like"/>
</dbReference>
<sequence length="151" mass="17028">MDIEKMQNMSEDDVIDALLGEIEVPTRTVVIQRLGIPIKLKALTGKQISKIRKDNTHSEKVKGSKLEKDVFDDENFNAETIEKATVSPNWNNEKLKAALKVSNGKEVIKRRLLAGEMDDLINKIFDLSGYNDEAEDIEEIKNSLEPDTDSI</sequence>
<gene>
    <name evidence="1" type="ORF">BS101_00590</name>
</gene>
<accession>A0A1L5F2X3</accession>